<accession>K0SH88</accession>
<evidence type="ECO:0000256" key="1">
    <source>
        <dbReference type="SAM" id="MobiDB-lite"/>
    </source>
</evidence>
<dbReference type="Proteomes" id="UP000266841">
    <property type="component" value="Unassembled WGS sequence"/>
</dbReference>
<comment type="caution">
    <text evidence="2">The sequence shown here is derived from an EMBL/GenBank/DDBJ whole genome shotgun (WGS) entry which is preliminary data.</text>
</comment>
<feature type="compositionally biased region" description="Polar residues" evidence="1">
    <location>
        <begin position="139"/>
        <end position="150"/>
    </location>
</feature>
<feature type="non-terminal residue" evidence="2">
    <location>
        <position position="188"/>
    </location>
</feature>
<feature type="region of interest" description="Disordered" evidence="1">
    <location>
        <begin position="139"/>
        <end position="188"/>
    </location>
</feature>
<keyword evidence="3" id="KW-1185">Reference proteome</keyword>
<name>K0SH88_THAOC</name>
<evidence type="ECO:0000313" key="3">
    <source>
        <dbReference type="Proteomes" id="UP000266841"/>
    </source>
</evidence>
<reference evidence="2 3" key="1">
    <citation type="journal article" date="2012" name="Genome Biol.">
        <title>Genome and low-iron response of an oceanic diatom adapted to chronic iron limitation.</title>
        <authorList>
            <person name="Lommer M."/>
            <person name="Specht M."/>
            <person name="Roy A.S."/>
            <person name="Kraemer L."/>
            <person name="Andreson R."/>
            <person name="Gutowska M.A."/>
            <person name="Wolf J."/>
            <person name="Bergner S.V."/>
            <person name="Schilhabel M.B."/>
            <person name="Klostermeier U.C."/>
            <person name="Beiko R.G."/>
            <person name="Rosenstiel P."/>
            <person name="Hippler M."/>
            <person name="Laroche J."/>
        </authorList>
    </citation>
    <scope>NUCLEOTIDE SEQUENCE [LARGE SCALE GENOMIC DNA]</scope>
    <source>
        <strain evidence="2 3">CCMP1005</strain>
    </source>
</reference>
<protein>
    <submittedName>
        <fullName evidence="2">Uncharacterized protein</fullName>
    </submittedName>
</protein>
<feature type="region of interest" description="Disordered" evidence="1">
    <location>
        <begin position="90"/>
        <end position="127"/>
    </location>
</feature>
<organism evidence="2 3">
    <name type="scientific">Thalassiosira oceanica</name>
    <name type="common">Marine diatom</name>
    <dbReference type="NCBI Taxonomy" id="159749"/>
    <lineage>
        <taxon>Eukaryota</taxon>
        <taxon>Sar</taxon>
        <taxon>Stramenopiles</taxon>
        <taxon>Ochrophyta</taxon>
        <taxon>Bacillariophyta</taxon>
        <taxon>Coscinodiscophyceae</taxon>
        <taxon>Thalassiosirophycidae</taxon>
        <taxon>Thalassiosirales</taxon>
        <taxon>Thalassiosiraceae</taxon>
        <taxon>Thalassiosira</taxon>
    </lineage>
</organism>
<gene>
    <name evidence="2" type="ORF">THAOC_14928</name>
</gene>
<sequence>MFYKLCCASRNNAKRKGLRVGQTIVLWAEDLVLTALVMATVSAVSAPGWGSRVSRALSPLSRADEALYHRPGWKKREKWDGQSVECAALPIPRRPREEDGRLSSPPPVSGGRISRETSRTSTSTYVTSGSIRTTRGFYTNTESRRNSGLQWRNPFRSSPHPPPLGAEDSEVSGETGASVTGYRATYGR</sequence>
<proteinExistence type="predicted"/>
<evidence type="ECO:0000313" key="2">
    <source>
        <dbReference type="EMBL" id="EJK64349.1"/>
    </source>
</evidence>
<dbReference type="AlphaFoldDB" id="K0SH88"/>
<dbReference type="EMBL" id="AGNL01017359">
    <property type="protein sequence ID" value="EJK64349.1"/>
    <property type="molecule type" value="Genomic_DNA"/>
</dbReference>